<evidence type="ECO:0000256" key="2">
    <source>
        <dbReference type="ARBA" id="ARBA00022472"/>
    </source>
</evidence>
<keyword evidence="5" id="KW-1185">Reference proteome</keyword>
<evidence type="ECO:0000256" key="3">
    <source>
        <dbReference type="ARBA" id="ARBA00022946"/>
    </source>
</evidence>
<dbReference type="SMART" id="SM00733">
    <property type="entry name" value="Mterf"/>
    <property type="match status" value="7"/>
</dbReference>
<dbReference type="Gene3D" id="1.25.70.10">
    <property type="entry name" value="Transcription termination factor 3, mitochondrial"/>
    <property type="match status" value="2"/>
</dbReference>
<proteinExistence type="inferred from homology"/>
<keyword evidence="2" id="KW-0804">Transcription</keyword>
<dbReference type="PANTHER" id="PTHR13068:SF98">
    <property type="entry name" value="TRANSCRIPTION TERMINATION FACTOR MTERF2, CHLOROPLASTIC"/>
    <property type="match status" value="1"/>
</dbReference>
<name>A0ABR0VR30_REHGL</name>
<keyword evidence="2" id="KW-0805">Transcription regulation</keyword>
<comment type="similarity">
    <text evidence="1">Belongs to the mTERF family.</text>
</comment>
<comment type="caution">
    <text evidence="4">The sequence shown here is derived from an EMBL/GenBank/DDBJ whole genome shotgun (WGS) entry which is preliminary data.</text>
</comment>
<reference evidence="4 5" key="1">
    <citation type="journal article" date="2021" name="Comput. Struct. Biotechnol. J.">
        <title>De novo genome assembly of the potent medicinal plant Rehmannia glutinosa using nanopore technology.</title>
        <authorList>
            <person name="Ma L."/>
            <person name="Dong C."/>
            <person name="Song C."/>
            <person name="Wang X."/>
            <person name="Zheng X."/>
            <person name="Niu Y."/>
            <person name="Chen S."/>
            <person name="Feng W."/>
        </authorList>
    </citation>
    <scope>NUCLEOTIDE SEQUENCE [LARGE SCALE GENOMIC DNA]</scope>
    <source>
        <strain evidence="4">DH-2019</strain>
    </source>
</reference>
<evidence type="ECO:0000256" key="1">
    <source>
        <dbReference type="ARBA" id="ARBA00007692"/>
    </source>
</evidence>
<dbReference type="EMBL" id="JABTTQ020001029">
    <property type="protein sequence ID" value="KAK6136559.1"/>
    <property type="molecule type" value="Genomic_DNA"/>
</dbReference>
<protein>
    <submittedName>
        <fullName evidence="4">Uncharacterized protein</fullName>
    </submittedName>
</protein>
<keyword evidence="3" id="KW-0809">Transit peptide</keyword>
<evidence type="ECO:0000313" key="4">
    <source>
        <dbReference type="EMBL" id="KAK6136559.1"/>
    </source>
</evidence>
<dbReference type="Proteomes" id="UP001318860">
    <property type="component" value="Unassembled WGS sequence"/>
</dbReference>
<gene>
    <name evidence="4" type="ORF">DH2020_029700</name>
</gene>
<dbReference type="PANTHER" id="PTHR13068">
    <property type="entry name" value="CGI-12 PROTEIN-RELATED"/>
    <property type="match status" value="1"/>
</dbReference>
<organism evidence="4 5">
    <name type="scientific">Rehmannia glutinosa</name>
    <name type="common">Chinese foxglove</name>
    <dbReference type="NCBI Taxonomy" id="99300"/>
    <lineage>
        <taxon>Eukaryota</taxon>
        <taxon>Viridiplantae</taxon>
        <taxon>Streptophyta</taxon>
        <taxon>Embryophyta</taxon>
        <taxon>Tracheophyta</taxon>
        <taxon>Spermatophyta</taxon>
        <taxon>Magnoliopsida</taxon>
        <taxon>eudicotyledons</taxon>
        <taxon>Gunneridae</taxon>
        <taxon>Pentapetalae</taxon>
        <taxon>asterids</taxon>
        <taxon>lamiids</taxon>
        <taxon>Lamiales</taxon>
        <taxon>Orobanchaceae</taxon>
        <taxon>Rehmannieae</taxon>
        <taxon>Rehmannia</taxon>
    </lineage>
</organism>
<sequence>MTNEWLETTILPHISINDKVIVTEIVDPSLIIDVDLLEEVWSMAIVAKSCLDPEPKKRPLMTHILKALENPFELVRAVGTDYKAIDAYTWTAVLGNYDEENDAASTGDNTILRTHNAKSTALLLRHLSPQDQQNPHGENHESYLPLLKQDKGKLLEMSLLGKRTPQFPGSIYANSSLPLVQSVFRGGKSNFDDADEVDDEMLVKALEIRRRVTAEIFKEAMRKGKFGITYYENLVSQIPEFIDYVMIKAVYMKKFPEFSRSSYNVRAKVFIDECGVVQLIRWLKHNSLSYPQIGKLICASKGNLDTIRRLAEWLKSIHVKGRFIGVALTRAGGNVFERSIEELDELLEYLEGNGVRKDWMGYVVSRCPEILSFSMEELRSRAEFYFSMGMDKNDFGTMLFDCPKVLGYLSLEEMNQKVHNRLCFFALRSWCKEYIDIVRALWFFDNLSVAYLKEFGLNNEDVGRLLAFKPQLMACSIEDRWKPLVKYFYYLGISKDGMRRILTMKPMVFCIDLEQTIVPKVQFLRDIGVQEDAIGNMLARFPSLMTYSLYKKIRPVVIFLLTKAGVSQRDIGKVVALGPELLGCSIANKLDHNVKYFLSLGISLPVLGEMISDFPMLLRYNIDVLRPKYRYLRRMMIRPLEDLIEFPSFFSYSLEERIIPRHKIMVENRINFKLRYMLSSTDEEFEMRVKDAVERRRRFESGVTYEPTSDSQNDDCAEMMSDKIADNLIHNLGH</sequence>
<accession>A0ABR0VR30</accession>
<evidence type="ECO:0000313" key="5">
    <source>
        <dbReference type="Proteomes" id="UP001318860"/>
    </source>
</evidence>
<keyword evidence="2" id="KW-0806">Transcription termination</keyword>
<dbReference type="Pfam" id="PF02536">
    <property type="entry name" value="mTERF"/>
    <property type="match status" value="2"/>
</dbReference>
<dbReference type="InterPro" id="IPR003690">
    <property type="entry name" value="MTERF"/>
</dbReference>
<dbReference type="InterPro" id="IPR038538">
    <property type="entry name" value="MTERF_sf"/>
</dbReference>